<dbReference type="EMBL" id="JAWDGP010006562">
    <property type="protein sequence ID" value="KAK3738931.1"/>
    <property type="molecule type" value="Genomic_DNA"/>
</dbReference>
<comment type="caution">
    <text evidence="1">The sequence shown here is derived from an EMBL/GenBank/DDBJ whole genome shotgun (WGS) entry which is preliminary data.</text>
</comment>
<keyword evidence="2" id="KW-1185">Reference proteome</keyword>
<organism evidence="1 2">
    <name type="scientific">Elysia crispata</name>
    <name type="common">lettuce slug</name>
    <dbReference type="NCBI Taxonomy" id="231223"/>
    <lineage>
        <taxon>Eukaryota</taxon>
        <taxon>Metazoa</taxon>
        <taxon>Spiralia</taxon>
        <taxon>Lophotrochozoa</taxon>
        <taxon>Mollusca</taxon>
        <taxon>Gastropoda</taxon>
        <taxon>Heterobranchia</taxon>
        <taxon>Euthyneura</taxon>
        <taxon>Panpulmonata</taxon>
        <taxon>Sacoglossa</taxon>
        <taxon>Placobranchoidea</taxon>
        <taxon>Plakobranchidae</taxon>
        <taxon>Elysia</taxon>
    </lineage>
</organism>
<accession>A0AAE0YBG1</accession>
<reference evidence="1" key="1">
    <citation type="journal article" date="2023" name="G3 (Bethesda)">
        <title>A reference genome for the long-term kleptoplast-retaining sea slug Elysia crispata morphotype clarki.</title>
        <authorList>
            <person name="Eastman K.E."/>
            <person name="Pendleton A.L."/>
            <person name="Shaikh M.A."/>
            <person name="Suttiyut T."/>
            <person name="Ogas R."/>
            <person name="Tomko P."/>
            <person name="Gavelis G."/>
            <person name="Widhalm J.R."/>
            <person name="Wisecaver J.H."/>
        </authorList>
    </citation>
    <scope>NUCLEOTIDE SEQUENCE</scope>
    <source>
        <strain evidence="1">ECLA1</strain>
    </source>
</reference>
<dbReference type="Proteomes" id="UP001283361">
    <property type="component" value="Unassembled WGS sequence"/>
</dbReference>
<dbReference type="AlphaFoldDB" id="A0AAE0YBG1"/>
<dbReference type="PANTHER" id="PTHR47018">
    <property type="entry name" value="CXC DOMAIN-CONTAINING PROTEIN-RELATED"/>
    <property type="match status" value="1"/>
</dbReference>
<protein>
    <submittedName>
        <fullName evidence="1">Uncharacterized protein</fullName>
    </submittedName>
</protein>
<sequence>MEVKNTLSENQSTSTDTAVKELAGEFLKFKQVVRQGKLGKTAQFWIQYCDFVWNILPCLRATKTNDLDLHIISLEKMCPLFFSMDHKNYARYLTAHIFLLLLNFETSHPGA</sequence>
<evidence type="ECO:0000313" key="2">
    <source>
        <dbReference type="Proteomes" id="UP001283361"/>
    </source>
</evidence>
<proteinExistence type="predicted"/>
<name>A0AAE0YBG1_9GAST</name>
<gene>
    <name evidence="1" type="ORF">RRG08_006498</name>
</gene>
<dbReference type="PANTHER" id="PTHR47018:SF3">
    <property type="entry name" value="MYCBP-ASSOCIATED PROTEIN"/>
    <property type="match status" value="1"/>
</dbReference>
<evidence type="ECO:0000313" key="1">
    <source>
        <dbReference type="EMBL" id="KAK3738931.1"/>
    </source>
</evidence>